<dbReference type="PANTHER" id="PTHR33737:SF2">
    <property type="entry name" value="OS12G0102700 PROTEIN"/>
    <property type="match status" value="1"/>
</dbReference>
<dbReference type="OrthoDB" id="1931260at2759"/>
<feature type="compositionally biased region" description="Basic and acidic residues" evidence="1">
    <location>
        <begin position="35"/>
        <end position="44"/>
    </location>
</feature>
<evidence type="ECO:0000313" key="3">
    <source>
        <dbReference type="Proteomes" id="UP001141806"/>
    </source>
</evidence>
<name>A0A9Q0KZP8_9MAGN</name>
<feature type="compositionally biased region" description="Polar residues" evidence="1">
    <location>
        <begin position="470"/>
        <end position="488"/>
    </location>
</feature>
<dbReference type="PANTHER" id="PTHR33737">
    <property type="entry name" value="OS05G0121800 PROTEIN"/>
    <property type="match status" value="1"/>
</dbReference>
<feature type="region of interest" description="Disordered" evidence="1">
    <location>
        <begin position="168"/>
        <end position="571"/>
    </location>
</feature>
<sequence>MDASEKRNQEAEKFQLFDVSFEDDCLIASPSGRTSDLRNSKNQEDGGFGLFDCNAQDGKDTADLIRQKEETPVSSESLEPERTRKVSKCNLRKSIAWDSAFFTSAGVLDPEELSIVNKGFGKAEAALLPGIQEDVRRSAESNSTFESDSLTLESIEIDLFEDVRASIKKSSKSSSVASSSSNSGAGERGTQSFRSSKRVERPSQNMMKPITASKKQTVGIQSLGKPPKKASVRPLVVQSASRSGELNLSSLKPPKILGRAAPISAASPKRASLGASRLRVEHNITKAASGTRDPVVLSRKSGLSDSGSVGRRSSPSPKSSFSGSSPVSSVNRSGSTSSDSRGKSPANSLRNKTGSRNVNPVSSGSIHAGPLRISSTNRTDSGNSRLSKNYSSISPASSIDGWSSESSSSTSTVNQRSNKSITRKSPRSGFSVDNDDHRALDLQTHPHNQASHRHGSNGTELQSELEMKSSVDTSTLSQLASTNVSRSVKPSGLRMPSPKIGFFDAEKTAQRTPRGGLAGVRNGLPKDESRISCLNGSASKSKSGKTQPARTVTRTGKVKSEPENSGVLCPTSRVKPNIAELSEQANASPKVAGDAVKCGTGSISNAEVNGGLDALKNKIVATSEGQVSLRAINISPSKEGGPCISSENENFFVIEDQVDSLSRTVEVLGLHPAVLN</sequence>
<proteinExistence type="predicted"/>
<dbReference type="EMBL" id="JAMYWD010000002">
    <property type="protein sequence ID" value="KAJ4979610.1"/>
    <property type="molecule type" value="Genomic_DNA"/>
</dbReference>
<evidence type="ECO:0000313" key="2">
    <source>
        <dbReference type="EMBL" id="KAJ4979610.1"/>
    </source>
</evidence>
<keyword evidence="3" id="KW-1185">Reference proteome</keyword>
<feature type="compositionally biased region" description="Low complexity" evidence="1">
    <location>
        <begin position="301"/>
        <end position="345"/>
    </location>
</feature>
<feature type="compositionally biased region" description="Low complexity" evidence="1">
    <location>
        <begin position="172"/>
        <end position="183"/>
    </location>
</feature>
<dbReference type="Proteomes" id="UP001141806">
    <property type="component" value="Unassembled WGS sequence"/>
</dbReference>
<feature type="compositionally biased region" description="Low complexity" evidence="1">
    <location>
        <begin position="397"/>
        <end position="411"/>
    </location>
</feature>
<dbReference type="AlphaFoldDB" id="A0A9Q0KZP8"/>
<organism evidence="2 3">
    <name type="scientific">Protea cynaroides</name>
    <dbReference type="NCBI Taxonomy" id="273540"/>
    <lineage>
        <taxon>Eukaryota</taxon>
        <taxon>Viridiplantae</taxon>
        <taxon>Streptophyta</taxon>
        <taxon>Embryophyta</taxon>
        <taxon>Tracheophyta</taxon>
        <taxon>Spermatophyta</taxon>
        <taxon>Magnoliopsida</taxon>
        <taxon>Proteales</taxon>
        <taxon>Proteaceae</taxon>
        <taxon>Protea</taxon>
    </lineage>
</organism>
<protein>
    <submittedName>
        <fullName evidence="2">Uncharacterized protein</fullName>
    </submittedName>
</protein>
<gene>
    <name evidence="2" type="ORF">NE237_010390</name>
</gene>
<accession>A0A9Q0KZP8</accession>
<dbReference type="GO" id="GO:0008017">
    <property type="term" value="F:microtubule binding"/>
    <property type="evidence" value="ECO:0007669"/>
    <property type="project" value="InterPro"/>
</dbReference>
<feature type="region of interest" description="Disordered" evidence="1">
    <location>
        <begin position="30"/>
        <end position="52"/>
    </location>
</feature>
<feature type="compositionally biased region" description="Polar residues" evidence="1">
    <location>
        <begin position="373"/>
        <end position="396"/>
    </location>
</feature>
<feature type="compositionally biased region" description="Polar residues" evidence="1">
    <location>
        <begin position="238"/>
        <end position="250"/>
    </location>
</feature>
<dbReference type="InterPro" id="IPR045882">
    <property type="entry name" value="GPT1/2"/>
</dbReference>
<feature type="compositionally biased region" description="Polar residues" evidence="1">
    <location>
        <begin position="346"/>
        <end position="365"/>
    </location>
</feature>
<comment type="caution">
    <text evidence="2">The sequence shown here is derived from an EMBL/GenBank/DDBJ whole genome shotgun (WGS) entry which is preliminary data.</text>
</comment>
<evidence type="ECO:0000256" key="1">
    <source>
        <dbReference type="SAM" id="MobiDB-lite"/>
    </source>
</evidence>
<reference evidence="2" key="1">
    <citation type="journal article" date="2023" name="Plant J.">
        <title>The genome of the king protea, Protea cynaroides.</title>
        <authorList>
            <person name="Chang J."/>
            <person name="Duong T.A."/>
            <person name="Schoeman C."/>
            <person name="Ma X."/>
            <person name="Roodt D."/>
            <person name="Barker N."/>
            <person name="Li Z."/>
            <person name="Van de Peer Y."/>
            <person name="Mizrachi E."/>
        </authorList>
    </citation>
    <scope>NUCLEOTIDE SEQUENCE</scope>
    <source>
        <tissue evidence="2">Young leaves</tissue>
    </source>
</reference>
<feature type="compositionally biased region" description="Polar residues" evidence="1">
    <location>
        <begin position="532"/>
        <end position="554"/>
    </location>
</feature>